<protein>
    <submittedName>
        <fullName evidence="1">Uncharacterized protein</fullName>
    </submittedName>
</protein>
<evidence type="ECO:0000313" key="1">
    <source>
        <dbReference type="EMBL" id="KEP49251.1"/>
    </source>
</evidence>
<name>A0A074RQF1_9AGAM</name>
<reference evidence="1 2" key="1">
    <citation type="submission" date="2013-12" db="EMBL/GenBank/DDBJ databases">
        <authorList>
            <person name="Cubeta M."/>
            <person name="Pakala S."/>
            <person name="Fedorova N."/>
            <person name="Thomas E."/>
            <person name="Dean R."/>
            <person name="Jabaji S."/>
            <person name="Neate S."/>
            <person name="Toda T."/>
            <person name="Tavantzis S."/>
            <person name="Vilgalys R."/>
            <person name="Bharathan N."/>
            <person name="Pakala S."/>
            <person name="Losada L.S."/>
            <person name="Zafar N."/>
            <person name="Nierman W."/>
        </authorList>
    </citation>
    <scope>NUCLEOTIDE SEQUENCE [LARGE SCALE GENOMIC DNA]</scope>
    <source>
        <strain evidence="1 2">123E</strain>
    </source>
</reference>
<accession>A0A074RQF1</accession>
<sequence length="253" mass="28691">MGLIELLSCITPSPFAHEYGYVCFRTLVLSFNVCLLKHNGACKNFLDEILNGNCDQKWTEDLDSVSSAIPCFDPTKLKKLLSILHSDRKNFLIILRDTVSLGLSGPLFILRYYVESQRHVPQPTQLCCYILSRYLVTVPDFGDERMVAGILLSPEMILLRKEEQRVDLDESGSVIQTYIGSTRSAGHRGRLKICDFLPLSLIAPRVVPGCEYLVPSMFGATIQVLWESLMISRENPEMQRLDTFFCNALADFW</sequence>
<proteinExistence type="predicted"/>
<evidence type="ECO:0000313" key="2">
    <source>
        <dbReference type="Proteomes" id="UP000027456"/>
    </source>
</evidence>
<keyword evidence="2" id="KW-1185">Reference proteome</keyword>
<comment type="caution">
    <text evidence="1">The sequence shown here is derived from an EMBL/GenBank/DDBJ whole genome shotgun (WGS) entry which is preliminary data.</text>
</comment>
<dbReference type="AlphaFoldDB" id="A0A074RQF1"/>
<dbReference type="Proteomes" id="UP000027456">
    <property type="component" value="Unassembled WGS sequence"/>
</dbReference>
<dbReference type="EMBL" id="AZST01000385">
    <property type="protein sequence ID" value="KEP49251.1"/>
    <property type="molecule type" value="Genomic_DNA"/>
</dbReference>
<gene>
    <name evidence="1" type="ORF">V565_104330</name>
</gene>
<organism evidence="1 2">
    <name type="scientific">Rhizoctonia solani 123E</name>
    <dbReference type="NCBI Taxonomy" id="1423351"/>
    <lineage>
        <taxon>Eukaryota</taxon>
        <taxon>Fungi</taxon>
        <taxon>Dikarya</taxon>
        <taxon>Basidiomycota</taxon>
        <taxon>Agaricomycotina</taxon>
        <taxon>Agaricomycetes</taxon>
        <taxon>Cantharellales</taxon>
        <taxon>Ceratobasidiaceae</taxon>
        <taxon>Rhizoctonia</taxon>
    </lineage>
</organism>
<dbReference type="HOGENOM" id="CLU_1099010_0_0_1"/>